<dbReference type="RefSeq" id="WP_014274559.1">
    <property type="nucleotide sequence ID" value="NZ_BIMW01000091.1"/>
</dbReference>
<proteinExistence type="inferred from homology"/>
<protein>
    <recommendedName>
        <fullName evidence="4">Hemerythrin-like domain-containing protein</fullName>
    </recommendedName>
</protein>
<dbReference type="NCBIfam" id="TIGR02481">
    <property type="entry name" value="hemeryth_dom"/>
    <property type="match status" value="1"/>
</dbReference>
<evidence type="ECO:0000256" key="1">
    <source>
        <dbReference type="ARBA" id="ARBA00010587"/>
    </source>
</evidence>
<dbReference type="Pfam" id="PF01814">
    <property type="entry name" value="Hemerythrin"/>
    <property type="match status" value="1"/>
</dbReference>
<evidence type="ECO:0000313" key="6">
    <source>
        <dbReference type="Proteomes" id="UP000326169"/>
    </source>
</evidence>
<comment type="similarity">
    <text evidence="1">Belongs to the hemerythrin family.</text>
</comment>
<dbReference type="CDD" id="cd12107">
    <property type="entry name" value="Hemerythrin"/>
    <property type="match status" value="1"/>
</dbReference>
<dbReference type="PANTHER" id="PTHR37164:SF1">
    <property type="entry name" value="BACTERIOHEMERYTHRIN"/>
    <property type="match status" value="1"/>
</dbReference>
<dbReference type="PANTHER" id="PTHR37164">
    <property type="entry name" value="BACTERIOHEMERYTHRIN"/>
    <property type="match status" value="1"/>
</dbReference>
<keyword evidence="6" id="KW-1185">Reference proteome</keyword>
<gene>
    <name evidence="5" type="ORF">NIES46_22440</name>
</gene>
<evidence type="ECO:0000259" key="4">
    <source>
        <dbReference type="Pfam" id="PF01814"/>
    </source>
</evidence>
<feature type="domain" description="Hemerythrin-like" evidence="4">
    <location>
        <begin position="13"/>
        <end position="130"/>
    </location>
</feature>
<evidence type="ECO:0000256" key="3">
    <source>
        <dbReference type="ARBA" id="ARBA00023004"/>
    </source>
</evidence>
<evidence type="ECO:0000256" key="2">
    <source>
        <dbReference type="ARBA" id="ARBA00022723"/>
    </source>
</evidence>
<comment type="caution">
    <text evidence="5">The sequence shown here is derived from an EMBL/GenBank/DDBJ whole genome shotgun (WGS) entry which is preliminary data.</text>
</comment>
<dbReference type="SUPFAM" id="SSF47188">
    <property type="entry name" value="Hemerythrin-like"/>
    <property type="match status" value="1"/>
</dbReference>
<organism evidence="5 6">
    <name type="scientific">Limnospira platensis NIES-46</name>
    <dbReference type="NCBI Taxonomy" id="1236695"/>
    <lineage>
        <taxon>Bacteria</taxon>
        <taxon>Bacillati</taxon>
        <taxon>Cyanobacteriota</taxon>
        <taxon>Cyanophyceae</taxon>
        <taxon>Oscillatoriophycideae</taxon>
        <taxon>Oscillatoriales</taxon>
        <taxon>Sirenicapillariaceae</taxon>
        <taxon>Limnospira</taxon>
    </lineage>
</organism>
<dbReference type="NCBIfam" id="NF033749">
    <property type="entry name" value="bact_hemeryth"/>
    <property type="match status" value="1"/>
</dbReference>
<dbReference type="InterPro" id="IPR035938">
    <property type="entry name" value="Hemerythrin-like_sf"/>
</dbReference>
<accession>A0A5M3T8C7</accession>
<keyword evidence="3" id="KW-0408">Iron</keyword>
<dbReference type="InterPro" id="IPR050669">
    <property type="entry name" value="Hemerythrin"/>
</dbReference>
<evidence type="ECO:0000313" key="5">
    <source>
        <dbReference type="EMBL" id="GCE94190.1"/>
    </source>
</evidence>
<dbReference type="Gene3D" id="1.20.120.50">
    <property type="entry name" value="Hemerythrin-like"/>
    <property type="match status" value="1"/>
</dbReference>
<dbReference type="EMBL" id="BIMW01000091">
    <property type="protein sequence ID" value="GCE94190.1"/>
    <property type="molecule type" value="Genomic_DNA"/>
</dbReference>
<sequence>MAPTWNDSLKIGIPLIDFQHQQLFDQMDLLIDNLEKQRSPQQLKSTIKFLEMYINNHFKYEESCMNLYKCPVAKTNHKAHQLFVLNFEMIKTRIEQDDDFNSIIFSIKQDLRDWFINHIKSIDTQLKPCLPHKNNG</sequence>
<keyword evidence="2" id="KW-0479">Metal-binding</keyword>
<dbReference type="InterPro" id="IPR012312">
    <property type="entry name" value="Hemerythrin-like"/>
</dbReference>
<dbReference type="Proteomes" id="UP000326169">
    <property type="component" value="Unassembled WGS sequence"/>
</dbReference>
<name>A0A5M3T8C7_LIMPL</name>
<dbReference type="InterPro" id="IPR012827">
    <property type="entry name" value="Hemerythrin_metal-bd"/>
</dbReference>
<dbReference type="GeneID" id="301683093"/>
<reference evidence="5 6" key="1">
    <citation type="journal article" date="2019" name="J Genomics">
        <title>The Draft Genome of a Hydrogen-producing Cyanobacterium, Arthrospira platensis NIES-46.</title>
        <authorList>
            <person name="Suzuki S."/>
            <person name="Yamaguchi H."/>
            <person name="Kawachi M."/>
        </authorList>
    </citation>
    <scope>NUCLEOTIDE SEQUENCE [LARGE SCALE GENOMIC DNA]</scope>
    <source>
        <strain evidence="5 6">NIES-46</strain>
    </source>
</reference>